<accession>A0A9P6GYS1</accession>
<comment type="caution">
    <text evidence="1">The sequence shown here is derived from an EMBL/GenBank/DDBJ whole genome shotgun (WGS) entry which is preliminary data.</text>
</comment>
<evidence type="ECO:0000313" key="2">
    <source>
        <dbReference type="Proteomes" id="UP000740883"/>
    </source>
</evidence>
<dbReference type="EMBL" id="SBJO01000109">
    <property type="protein sequence ID" value="KAF9763034.1"/>
    <property type="molecule type" value="Genomic_DNA"/>
</dbReference>
<keyword evidence="2" id="KW-1185">Reference proteome</keyword>
<dbReference type="AlphaFoldDB" id="A0A9P6GYS1"/>
<organism evidence="1 2">
    <name type="scientific">Nosema granulosis</name>
    <dbReference type="NCBI Taxonomy" id="83296"/>
    <lineage>
        <taxon>Eukaryota</taxon>
        <taxon>Fungi</taxon>
        <taxon>Fungi incertae sedis</taxon>
        <taxon>Microsporidia</taxon>
        <taxon>Nosematidae</taxon>
        <taxon>Nosema</taxon>
    </lineage>
</organism>
<proteinExistence type="predicted"/>
<reference evidence="1 2" key="1">
    <citation type="journal article" date="2020" name="Genome Biol. Evol.">
        <title>Comparative genomics of strictly vertically transmitted, feminizing microsporidia endosymbionts of amphipod crustaceans.</title>
        <authorList>
            <person name="Cormier A."/>
            <person name="Chebbi M.A."/>
            <person name="Giraud I."/>
            <person name="Wattier R."/>
            <person name="Teixeira M."/>
            <person name="Gilbert C."/>
            <person name="Rigaud T."/>
            <person name="Cordaux R."/>
        </authorList>
    </citation>
    <scope>NUCLEOTIDE SEQUENCE [LARGE SCALE GENOMIC DNA]</scope>
    <source>
        <strain evidence="1 2">Ou3-Ou53</strain>
    </source>
</reference>
<gene>
    <name evidence="1" type="ORF">NGRA_1564</name>
</gene>
<protein>
    <recommendedName>
        <fullName evidence="3">Integrase catalytic domain-containing protein</fullName>
    </recommendedName>
</protein>
<sequence length="115" mass="13469">MGGCDFIATRRKFEKVALDLMDIDGEKRYVLVGIDYFTRSLWGARMRSKETSSVFEVLKNWMCEDRFVEEYVTNNGKEFVIKCLENGAQEMKLNTERLDWKLIGVRGELKEVSEQ</sequence>
<dbReference type="Proteomes" id="UP000740883">
    <property type="component" value="Unassembled WGS sequence"/>
</dbReference>
<dbReference type="GO" id="GO:0003676">
    <property type="term" value="F:nucleic acid binding"/>
    <property type="evidence" value="ECO:0007669"/>
    <property type="project" value="InterPro"/>
</dbReference>
<dbReference type="InterPro" id="IPR012337">
    <property type="entry name" value="RNaseH-like_sf"/>
</dbReference>
<dbReference type="SUPFAM" id="SSF53098">
    <property type="entry name" value="Ribonuclease H-like"/>
    <property type="match status" value="1"/>
</dbReference>
<evidence type="ECO:0008006" key="3">
    <source>
        <dbReference type="Google" id="ProtNLM"/>
    </source>
</evidence>
<evidence type="ECO:0000313" key="1">
    <source>
        <dbReference type="EMBL" id="KAF9763034.1"/>
    </source>
</evidence>
<name>A0A9P6GYS1_9MICR</name>
<dbReference type="InterPro" id="IPR036397">
    <property type="entry name" value="RNaseH_sf"/>
</dbReference>
<dbReference type="OrthoDB" id="10068564at2759"/>
<dbReference type="Gene3D" id="3.30.420.10">
    <property type="entry name" value="Ribonuclease H-like superfamily/Ribonuclease H"/>
    <property type="match status" value="1"/>
</dbReference>